<keyword evidence="10" id="KW-1185">Reference proteome</keyword>
<comment type="function">
    <text evidence="2 7">Hydrolysis of 6-phosphogluconolactone to 6-phosphogluconate.</text>
</comment>
<evidence type="ECO:0000256" key="7">
    <source>
        <dbReference type="RuleBase" id="RU365095"/>
    </source>
</evidence>
<reference evidence="9 10" key="1">
    <citation type="submission" date="2021-04" db="EMBL/GenBank/DDBJ databases">
        <authorList>
            <person name="Rodrigo-Torres L."/>
            <person name="Arahal R. D."/>
            <person name="Lucena T."/>
        </authorList>
    </citation>
    <scope>NUCLEOTIDE SEQUENCE [LARGE SCALE GENOMIC DNA]</scope>
    <source>
        <strain evidence="9 10">CECT 30171</strain>
    </source>
</reference>
<evidence type="ECO:0000256" key="1">
    <source>
        <dbReference type="ARBA" id="ARBA00000832"/>
    </source>
</evidence>
<dbReference type="EMBL" id="OU015430">
    <property type="protein sequence ID" value="CAG4967897.1"/>
    <property type="molecule type" value="Genomic_DNA"/>
</dbReference>
<organism evidence="9 10">
    <name type="scientific">Novilysobacter luteus</name>
    <dbReference type="NCBI Taxonomy" id="2822368"/>
    <lineage>
        <taxon>Bacteria</taxon>
        <taxon>Pseudomonadati</taxon>
        <taxon>Pseudomonadota</taxon>
        <taxon>Gammaproteobacteria</taxon>
        <taxon>Lysobacterales</taxon>
        <taxon>Lysobacteraceae</taxon>
        <taxon>Novilysobacter</taxon>
    </lineage>
</organism>
<evidence type="ECO:0000256" key="6">
    <source>
        <dbReference type="ARBA" id="ARBA00020337"/>
    </source>
</evidence>
<dbReference type="InterPro" id="IPR039104">
    <property type="entry name" value="6PGL"/>
</dbReference>
<dbReference type="CDD" id="cd01400">
    <property type="entry name" value="6PGL"/>
    <property type="match status" value="1"/>
</dbReference>
<dbReference type="InterPro" id="IPR005900">
    <property type="entry name" value="6-phosphogluconolactonase_DevB"/>
</dbReference>
<comment type="similarity">
    <text evidence="4 7">Belongs to the glucosamine/galactosamine-6-phosphate isomerase family. 6-phosphogluconolactonase subfamily.</text>
</comment>
<dbReference type="Pfam" id="PF01182">
    <property type="entry name" value="Glucosamine_iso"/>
    <property type="match status" value="1"/>
</dbReference>
<evidence type="ECO:0000256" key="4">
    <source>
        <dbReference type="ARBA" id="ARBA00010662"/>
    </source>
</evidence>
<dbReference type="Proteomes" id="UP000680116">
    <property type="component" value="Chromosome"/>
</dbReference>
<accession>A0ABN7QV02</accession>
<gene>
    <name evidence="7" type="primary">pgl</name>
    <name evidence="9" type="ORF">LYB30171_00145</name>
</gene>
<comment type="pathway">
    <text evidence="3 7">Carbohydrate degradation; pentose phosphate pathway; D-ribulose 5-phosphate from D-glucose 6-phosphate (oxidative stage): step 2/3.</text>
</comment>
<dbReference type="SUPFAM" id="SSF100950">
    <property type="entry name" value="NagB/RpiA/CoA transferase-like"/>
    <property type="match status" value="1"/>
</dbReference>
<sequence length="237" mass="25004">MAMTGRFEHIHDSAETLAAALAEELRLACEAAIARRGRAVLALAGGQTPLPLYRRLAAAPLPWSQVLLLPTDERCVPHDHPACNVRALGEAFAAAAGMRLASLTTEDGDPERSERAARDLLAGYPEPFDAVLLGMGGDAHVASLFPGAPQLVEALDPDGPADACRIDPQPLPAQAPYPRISLTAARLLRTRALYLAITGDKRDVLHRALASGAKNARPPVAAVLDAATAPVHVHWSP</sequence>
<dbReference type="Gene3D" id="3.40.50.1360">
    <property type="match status" value="1"/>
</dbReference>
<comment type="catalytic activity">
    <reaction evidence="1 7">
        <text>6-phospho-D-glucono-1,5-lactone + H2O = 6-phospho-D-gluconate + H(+)</text>
        <dbReference type="Rhea" id="RHEA:12556"/>
        <dbReference type="ChEBI" id="CHEBI:15377"/>
        <dbReference type="ChEBI" id="CHEBI:15378"/>
        <dbReference type="ChEBI" id="CHEBI:57955"/>
        <dbReference type="ChEBI" id="CHEBI:58759"/>
        <dbReference type="EC" id="3.1.1.31"/>
    </reaction>
</comment>
<proteinExistence type="inferred from homology"/>
<dbReference type="PANTHER" id="PTHR11054">
    <property type="entry name" value="6-PHOSPHOGLUCONOLACTONASE"/>
    <property type="match status" value="1"/>
</dbReference>
<evidence type="ECO:0000313" key="10">
    <source>
        <dbReference type="Proteomes" id="UP000680116"/>
    </source>
</evidence>
<dbReference type="EC" id="3.1.1.31" evidence="5 7"/>
<keyword evidence="7" id="KW-0378">Hydrolase</keyword>
<evidence type="ECO:0000259" key="8">
    <source>
        <dbReference type="Pfam" id="PF01182"/>
    </source>
</evidence>
<dbReference type="InterPro" id="IPR037171">
    <property type="entry name" value="NagB/RpiA_transferase-like"/>
</dbReference>
<evidence type="ECO:0000313" key="9">
    <source>
        <dbReference type="EMBL" id="CAG4967897.1"/>
    </source>
</evidence>
<dbReference type="PANTHER" id="PTHR11054:SF0">
    <property type="entry name" value="6-PHOSPHOGLUCONOLACTONASE"/>
    <property type="match status" value="1"/>
</dbReference>
<evidence type="ECO:0000256" key="2">
    <source>
        <dbReference type="ARBA" id="ARBA00002681"/>
    </source>
</evidence>
<evidence type="ECO:0000256" key="5">
    <source>
        <dbReference type="ARBA" id="ARBA00013198"/>
    </source>
</evidence>
<evidence type="ECO:0000256" key="3">
    <source>
        <dbReference type="ARBA" id="ARBA00004961"/>
    </source>
</evidence>
<protein>
    <recommendedName>
        <fullName evidence="6 7">6-phosphogluconolactonase</fullName>
        <shortName evidence="7">6PGL</shortName>
        <ecNumber evidence="5 7">3.1.1.31</ecNumber>
    </recommendedName>
</protein>
<dbReference type="RefSeq" id="WP_215219181.1">
    <property type="nucleotide sequence ID" value="NZ_OU015430.1"/>
</dbReference>
<dbReference type="NCBIfam" id="TIGR01198">
    <property type="entry name" value="pgl"/>
    <property type="match status" value="1"/>
</dbReference>
<name>A0ABN7QV02_9GAMM</name>
<feature type="domain" description="Glucosamine/galactosamine-6-phosphate isomerase" evidence="8">
    <location>
        <begin position="13"/>
        <end position="225"/>
    </location>
</feature>
<dbReference type="InterPro" id="IPR006148">
    <property type="entry name" value="Glc/Gal-6P_isomerase"/>
</dbReference>